<reference evidence="2" key="1">
    <citation type="submission" date="2024-07" db="EMBL/GenBank/DDBJ databases">
        <title>Two chromosome-level genome assemblies of Korean endemic species Abeliophyllum distichum and Forsythia ovata (Oleaceae).</title>
        <authorList>
            <person name="Jang H."/>
        </authorList>
    </citation>
    <scope>NUCLEOTIDE SEQUENCE [LARGE SCALE GENOMIC DNA]</scope>
</reference>
<protein>
    <submittedName>
        <fullName evidence="1">Non-specific serine/threonine protein kinase</fullName>
    </submittedName>
</protein>
<keyword evidence="1" id="KW-0418">Kinase</keyword>
<keyword evidence="1" id="KW-0808">Transferase</keyword>
<gene>
    <name evidence="1" type="ORF">Adt_35226</name>
</gene>
<dbReference type="Proteomes" id="UP001604336">
    <property type="component" value="Unassembled WGS sequence"/>
</dbReference>
<proteinExistence type="predicted"/>
<dbReference type="GO" id="GO:0004674">
    <property type="term" value="F:protein serine/threonine kinase activity"/>
    <property type="evidence" value="ECO:0007669"/>
    <property type="project" value="UniProtKB-KW"/>
</dbReference>
<dbReference type="AlphaFoldDB" id="A0ABD1QE42"/>
<keyword evidence="2" id="KW-1185">Reference proteome</keyword>
<evidence type="ECO:0000313" key="2">
    <source>
        <dbReference type="Proteomes" id="UP001604336"/>
    </source>
</evidence>
<accession>A0ABD1QE42</accession>
<evidence type="ECO:0000313" key="1">
    <source>
        <dbReference type="EMBL" id="KAL2474490.1"/>
    </source>
</evidence>
<sequence length="118" mass="13306">MNVGGDSSTKWVKFDQEIDTRVACEVQYEENSLRAPEQNTVSKSLETVINKSDLHGRPDKPIFIGNGSETSQIIVTSIGGRNGQPKQQCLICQSVWLALVPLELYIRLYAWKRENLLL</sequence>
<organism evidence="1 2">
    <name type="scientific">Abeliophyllum distichum</name>
    <dbReference type="NCBI Taxonomy" id="126358"/>
    <lineage>
        <taxon>Eukaryota</taxon>
        <taxon>Viridiplantae</taxon>
        <taxon>Streptophyta</taxon>
        <taxon>Embryophyta</taxon>
        <taxon>Tracheophyta</taxon>
        <taxon>Spermatophyta</taxon>
        <taxon>Magnoliopsida</taxon>
        <taxon>eudicotyledons</taxon>
        <taxon>Gunneridae</taxon>
        <taxon>Pentapetalae</taxon>
        <taxon>asterids</taxon>
        <taxon>lamiids</taxon>
        <taxon>Lamiales</taxon>
        <taxon>Oleaceae</taxon>
        <taxon>Forsythieae</taxon>
        <taxon>Abeliophyllum</taxon>
    </lineage>
</organism>
<comment type="caution">
    <text evidence="1">The sequence shown here is derived from an EMBL/GenBank/DDBJ whole genome shotgun (WGS) entry which is preliminary data.</text>
</comment>
<keyword evidence="1" id="KW-0723">Serine/threonine-protein kinase</keyword>
<dbReference type="EMBL" id="JBFOLK010000011">
    <property type="protein sequence ID" value="KAL2474490.1"/>
    <property type="molecule type" value="Genomic_DNA"/>
</dbReference>
<name>A0ABD1QE42_9LAMI</name>